<gene>
    <name evidence="1" type="ORF">A2U01_0100159</name>
</gene>
<organism evidence="1 2">
    <name type="scientific">Trifolium medium</name>
    <dbReference type="NCBI Taxonomy" id="97028"/>
    <lineage>
        <taxon>Eukaryota</taxon>
        <taxon>Viridiplantae</taxon>
        <taxon>Streptophyta</taxon>
        <taxon>Embryophyta</taxon>
        <taxon>Tracheophyta</taxon>
        <taxon>Spermatophyta</taxon>
        <taxon>Magnoliopsida</taxon>
        <taxon>eudicotyledons</taxon>
        <taxon>Gunneridae</taxon>
        <taxon>Pentapetalae</taxon>
        <taxon>rosids</taxon>
        <taxon>fabids</taxon>
        <taxon>Fabales</taxon>
        <taxon>Fabaceae</taxon>
        <taxon>Papilionoideae</taxon>
        <taxon>50 kb inversion clade</taxon>
        <taxon>NPAAA clade</taxon>
        <taxon>Hologalegina</taxon>
        <taxon>IRL clade</taxon>
        <taxon>Trifolieae</taxon>
        <taxon>Trifolium</taxon>
    </lineage>
</organism>
<protein>
    <submittedName>
        <fullName evidence="1">Uncharacterized protein</fullName>
    </submittedName>
</protein>
<dbReference type="EMBL" id="LXQA010961148">
    <property type="protein sequence ID" value="MCI78888.1"/>
    <property type="molecule type" value="Genomic_DNA"/>
</dbReference>
<dbReference type="Proteomes" id="UP000265520">
    <property type="component" value="Unassembled WGS sequence"/>
</dbReference>
<feature type="non-terminal residue" evidence="1">
    <location>
        <position position="1"/>
    </location>
</feature>
<sequence>GGVLLTVAAFTYISAKKKLRMRLCRTMQGWKPPPPLSSLRLTLPVTQALLGNNLQNKLLMQSRLWMRQ</sequence>
<evidence type="ECO:0000313" key="2">
    <source>
        <dbReference type="Proteomes" id="UP000265520"/>
    </source>
</evidence>
<accession>A0A392US95</accession>
<reference evidence="1 2" key="1">
    <citation type="journal article" date="2018" name="Front. Plant Sci.">
        <title>Red Clover (Trifolium pratense) and Zigzag Clover (T. medium) - A Picture of Genomic Similarities and Differences.</title>
        <authorList>
            <person name="Dluhosova J."/>
            <person name="Istvanek J."/>
            <person name="Nedelnik J."/>
            <person name="Repkova J."/>
        </authorList>
    </citation>
    <scope>NUCLEOTIDE SEQUENCE [LARGE SCALE GENOMIC DNA]</scope>
    <source>
        <strain evidence="2">cv. 10/8</strain>
        <tissue evidence="1">Leaf</tissue>
    </source>
</reference>
<dbReference type="AlphaFoldDB" id="A0A392US95"/>
<name>A0A392US95_9FABA</name>
<proteinExistence type="predicted"/>
<comment type="caution">
    <text evidence="1">The sequence shown here is derived from an EMBL/GenBank/DDBJ whole genome shotgun (WGS) entry which is preliminary data.</text>
</comment>
<keyword evidence="2" id="KW-1185">Reference proteome</keyword>
<evidence type="ECO:0000313" key="1">
    <source>
        <dbReference type="EMBL" id="MCI78888.1"/>
    </source>
</evidence>